<dbReference type="PRINTS" id="PR01909">
    <property type="entry name" value="ADSPHPHTASEA"/>
</dbReference>
<dbReference type="Proteomes" id="UP000316079">
    <property type="component" value="Unassembled WGS sequence"/>
</dbReference>
<dbReference type="Pfam" id="PF00782">
    <property type="entry name" value="DSPc"/>
    <property type="match status" value="1"/>
</dbReference>
<keyword evidence="3 7" id="KW-0904">Protein phosphatase</keyword>
<accession>A0A553QAC8</accession>
<dbReference type="InterPro" id="IPR000387">
    <property type="entry name" value="Tyr_Pase_dom"/>
</dbReference>
<dbReference type="SMART" id="SM00195">
    <property type="entry name" value="DSPc"/>
    <property type="match status" value="1"/>
</dbReference>
<dbReference type="GO" id="GO:0004725">
    <property type="term" value="F:protein tyrosine phosphatase activity"/>
    <property type="evidence" value="ECO:0007669"/>
    <property type="project" value="UniProtKB-EC"/>
</dbReference>
<protein>
    <recommendedName>
        <fullName evidence="7">Dual specificity protein phosphatase</fullName>
        <ecNumber evidence="7">3.1.3.16</ecNumber>
        <ecNumber evidence="7">3.1.3.48</ecNumber>
    </recommendedName>
</protein>
<comment type="catalytic activity">
    <reaction evidence="7">
        <text>O-phospho-L-tyrosyl-[protein] + H2O = L-tyrosyl-[protein] + phosphate</text>
        <dbReference type="Rhea" id="RHEA:10684"/>
        <dbReference type="Rhea" id="RHEA-COMP:10136"/>
        <dbReference type="Rhea" id="RHEA-COMP:20101"/>
        <dbReference type="ChEBI" id="CHEBI:15377"/>
        <dbReference type="ChEBI" id="CHEBI:43474"/>
        <dbReference type="ChEBI" id="CHEBI:46858"/>
        <dbReference type="ChEBI" id="CHEBI:61978"/>
        <dbReference type="EC" id="3.1.3.48"/>
    </reaction>
</comment>
<dbReference type="GO" id="GO:0005737">
    <property type="term" value="C:cytoplasm"/>
    <property type="evidence" value="ECO:0007669"/>
    <property type="project" value="TreeGrafter"/>
</dbReference>
<organism evidence="11 12">
    <name type="scientific">Danionella cerebrum</name>
    <dbReference type="NCBI Taxonomy" id="2873325"/>
    <lineage>
        <taxon>Eukaryota</taxon>
        <taxon>Metazoa</taxon>
        <taxon>Chordata</taxon>
        <taxon>Craniata</taxon>
        <taxon>Vertebrata</taxon>
        <taxon>Euteleostomi</taxon>
        <taxon>Actinopterygii</taxon>
        <taxon>Neopterygii</taxon>
        <taxon>Teleostei</taxon>
        <taxon>Ostariophysi</taxon>
        <taxon>Cypriniformes</taxon>
        <taxon>Danionidae</taxon>
        <taxon>Danioninae</taxon>
        <taxon>Danionella</taxon>
    </lineage>
</organism>
<sequence length="226" mass="26041">MLSEELNLAAAVERNQAERHTRPSHTQTRSYAQRNRAEKVMGRSQSKKDKEYLSVKDLEKVLDSCKLHLNQIDEVWPNIYISNVRIAQNRSTLQKLGITHILNAAHSKRGSIGDQKYYGNSFVYCGIPAEDSTHFDLDVYFRPAADFIHRALNTPDGKVLVHCIMGMSRSSSLVLAYLMLYHDMPLHTAIRRIIQKRAIYPNRNFLALLLDLDLQRKRKHRACVLL</sequence>
<dbReference type="OrthoDB" id="253091at2759"/>
<keyword evidence="12" id="KW-1185">Reference proteome</keyword>
<evidence type="ECO:0000256" key="7">
    <source>
        <dbReference type="RuleBase" id="RU366038"/>
    </source>
</evidence>
<feature type="domain" description="Tyrosine-protein phosphatase" evidence="9">
    <location>
        <begin position="71"/>
        <end position="218"/>
    </location>
</feature>
<reference evidence="11 12" key="1">
    <citation type="journal article" date="2019" name="Sci. Data">
        <title>Hybrid genome assembly and annotation of Danionella translucida.</title>
        <authorList>
            <person name="Kadobianskyi M."/>
            <person name="Schulze L."/>
            <person name="Schuelke M."/>
            <person name="Judkewitz B."/>
        </authorList>
    </citation>
    <scope>NUCLEOTIDE SEQUENCE [LARGE SCALE GENOMIC DNA]</scope>
    <source>
        <strain evidence="11 12">Bolton</strain>
    </source>
</reference>
<feature type="domain" description="Tyrosine specific protein phosphatases" evidence="10">
    <location>
        <begin position="145"/>
        <end position="197"/>
    </location>
</feature>
<name>A0A553QAC8_9TELE</name>
<evidence type="ECO:0000259" key="10">
    <source>
        <dbReference type="PROSITE" id="PS50056"/>
    </source>
</evidence>
<dbReference type="EMBL" id="SRMA01026172">
    <property type="protein sequence ID" value="TRY86898.1"/>
    <property type="molecule type" value="Genomic_DNA"/>
</dbReference>
<keyword evidence="2 7" id="KW-0378">Hydrolase</keyword>
<dbReference type="InterPro" id="IPR020422">
    <property type="entry name" value="TYR_PHOSPHATASE_DUAL_dom"/>
</dbReference>
<evidence type="ECO:0000256" key="1">
    <source>
        <dbReference type="ARBA" id="ARBA00008601"/>
    </source>
</evidence>
<dbReference type="PROSITE" id="PS50056">
    <property type="entry name" value="TYR_PHOSPHATASE_2"/>
    <property type="match status" value="1"/>
</dbReference>
<dbReference type="GO" id="GO:0008138">
    <property type="term" value="F:protein tyrosine/serine/threonine phosphatase activity"/>
    <property type="evidence" value="ECO:0007669"/>
    <property type="project" value="UniProtKB-UniRule"/>
</dbReference>
<dbReference type="PROSITE" id="PS50054">
    <property type="entry name" value="TYR_PHOSPHATASE_DUAL"/>
    <property type="match status" value="1"/>
</dbReference>
<dbReference type="AlphaFoldDB" id="A0A553QAC8"/>
<dbReference type="GO" id="GO:0033549">
    <property type="term" value="F:MAP kinase phosphatase activity"/>
    <property type="evidence" value="ECO:0007669"/>
    <property type="project" value="TreeGrafter"/>
</dbReference>
<dbReference type="SUPFAM" id="SSF52799">
    <property type="entry name" value="(Phosphotyrosine protein) phosphatases II"/>
    <property type="match status" value="1"/>
</dbReference>
<evidence type="ECO:0000256" key="5">
    <source>
        <dbReference type="ARBA" id="ARBA00048336"/>
    </source>
</evidence>
<dbReference type="InterPro" id="IPR029021">
    <property type="entry name" value="Prot-tyrosine_phosphatase-like"/>
</dbReference>
<evidence type="ECO:0000313" key="11">
    <source>
        <dbReference type="EMBL" id="TRY86898.1"/>
    </source>
</evidence>
<evidence type="ECO:0000256" key="2">
    <source>
        <dbReference type="ARBA" id="ARBA00022801"/>
    </source>
</evidence>
<dbReference type="CDD" id="cd14515">
    <property type="entry name" value="DUSP3-like"/>
    <property type="match status" value="1"/>
</dbReference>
<comment type="function">
    <text evidence="7">Dual specificity phosphatase able to dephosphorylate phosphotyrosine, phosphoserine and phosphothreonine residues, with a preference for phosphotyrosine as a substrate.</text>
</comment>
<dbReference type="EC" id="3.1.3.48" evidence="7"/>
<feature type="region of interest" description="Disordered" evidence="8">
    <location>
        <begin position="13"/>
        <end position="48"/>
    </location>
</feature>
<dbReference type="PANTHER" id="PTHR45682">
    <property type="entry name" value="AGAP008228-PA"/>
    <property type="match status" value="1"/>
</dbReference>
<feature type="active site" description="Phosphocysteine intermediate" evidence="6">
    <location>
        <position position="163"/>
    </location>
</feature>
<dbReference type="PRINTS" id="PR01908">
    <property type="entry name" value="ADSPHPHTASE"/>
</dbReference>
<dbReference type="PROSITE" id="PS00383">
    <property type="entry name" value="TYR_PHOSPHATASE_1"/>
    <property type="match status" value="1"/>
</dbReference>
<evidence type="ECO:0000256" key="6">
    <source>
        <dbReference type="PIRSR" id="PIRSR620405-1"/>
    </source>
</evidence>
<proteinExistence type="inferred from homology"/>
<dbReference type="InterPro" id="IPR020405">
    <property type="entry name" value="Atypical_DUSP_subfamA"/>
</dbReference>
<comment type="similarity">
    <text evidence="1 7">Belongs to the protein-tyrosine phosphatase family. Non-receptor class dual specificity subfamily.</text>
</comment>
<comment type="catalytic activity">
    <reaction evidence="4 7">
        <text>O-phospho-L-seryl-[protein] + H2O = L-seryl-[protein] + phosphate</text>
        <dbReference type="Rhea" id="RHEA:20629"/>
        <dbReference type="Rhea" id="RHEA-COMP:9863"/>
        <dbReference type="Rhea" id="RHEA-COMP:11604"/>
        <dbReference type="ChEBI" id="CHEBI:15377"/>
        <dbReference type="ChEBI" id="CHEBI:29999"/>
        <dbReference type="ChEBI" id="CHEBI:43474"/>
        <dbReference type="ChEBI" id="CHEBI:83421"/>
        <dbReference type="EC" id="3.1.3.16"/>
    </reaction>
</comment>
<dbReference type="Gene3D" id="3.90.190.10">
    <property type="entry name" value="Protein tyrosine phosphatase superfamily"/>
    <property type="match status" value="1"/>
</dbReference>
<dbReference type="GO" id="GO:0043409">
    <property type="term" value="P:negative regulation of MAPK cascade"/>
    <property type="evidence" value="ECO:0007669"/>
    <property type="project" value="TreeGrafter"/>
</dbReference>
<evidence type="ECO:0000256" key="8">
    <source>
        <dbReference type="SAM" id="MobiDB-lite"/>
    </source>
</evidence>
<dbReference type="InterPro" id="IPR016130">
    <property type="entry name" value="Tyr_Pase_AS"/>
</dbReference>
<dbReference type="PANTHER" id="PTHR45682:SF16">
    <property type="entry name" value="DUAL SPECIFICITY PROTEIN PHOSPHATASE"/>
    <property type="match status" value="1"/>
</dbReference>
<gene>
    <name evidence="11" type="ORF">DNTS_009020</name>
</gene>
<dbReference type="GO" id="GO:0004722">
    <property type="term" value="F:protein serine/threonine phosphatase activity"/>
    <property type="evidence" value="ECO:0007669"/>
    <property type="project" value="UniProtKB-EC"/>
</dbReference>
<dbReference type="STRING" id="623744.A0A553QAC8"/>
<dbReference type="EC" id="3.1.3.16" evidence="7"/>
<evidence type="ECO:0000256" key="3">
    <source>
        <dbReference type="ARBA" id="ARBA00022912"/>
    </source>
</evidence>
<feature type="compositionally biased region" description="Polar residues" evidence="8">
    <location>
        <begin position="24"/>
        <end position="33"/>
    </location>
</feature>
<comment type="caution">
    <text evidence="11">The sequence shown here is derived from an EMBL/GenBank/DDBJ whole genome shotgun (WGS) entry which is preliminary data.</text>
</comment>
<evidence type="ECO:0000313" key="12">
    <source>
        <dbReference type="Proteomes" id="UP000316079"/>
    </source>
</evidence>
<evidence type="ECO:0000256" key="4">
    <source>
        <dbReference type="ARBA" id="ARBA00047761"/>
    </source>
</evidence>
<dbReference type="InterPro" id="IPR000340">
    <property type="entry name" value="Dual-sp_phosphatase_cat-dom"/>
</dbReference>
<evidence type="ECO:0000259" key="9">
    <source>
        <dbReference type="PROSITE" id="PS50054"/>
    </source>
</evidence>
<feature type="compositionally biased region" description="Basic and acidic residues" evidence="8">
    <location>
        <begin position="35"/>
        <end position="48"/>
    </location>
</feature>
<comment type="catalytic activity">
    <reaction evidence="5 7">
        <text>O-phospho-L-threonyl-[protein] + H2O = L-threonyl-[protein] + phosphate</text>
        <dbReference type="Rhea" id="RHEA:47004"/>
        <dbReference type="Rhea" id="RHEA-COMP:11060"/>
        <dbReference type="Rhea" id="RHEA-COMP:11605"/>
        <dbReference type="ChEBI" id="CHEBI:15377"/>
        <dbReference type="ChEBI" id="CHEBI:30013"/>
        <dbReference type="ChEBI" id="CHEBI:43474"/>
        <dbReference type="ChEBI" id="CHEBI:61977"/>
        <dbReference type="EC" id="3.1.3.16"/>
    </reaction>
</comment>